<dbReference type="InterPro" id="IPR006139">
    <property type="entry name" value="D-isomer_2_OHA_DH_cat_dom"/>
</dbReference>
<evidence type="ECO:0000256" key="4">
    <source>
        <dbReference type="RuleBase" id="RU003719"/>
    </source>
</evidence>
<dbReference type="InterPro" id="IPR036291">
    <property type="entry name" value="NAD(P)-bd_dom_sf"/>
</dbReference>
<accession>A0AAE8N8Z9</accession>
<dbReference type="GO" id="GO:0016618">
    <property type="term" value="F:hydroxypyruvate reductase [NAD(P)H] activity"/>
    <property type="evidence" value="ECO:0007669"/>
    <property type="project" value="TreeGrafter"/>
</dbReference>
<evidence type="ECO:0000256" key="2">
    <source>
        <dbReference type="ARBA" id="ARBA00023002"/>
    </source>
</evidence>
<dbReference type="InterPro" id="IPR050223">
    <property type="entry name" value="D-isomer_2-hydroxyacid_DH"/>
</dbReference>
<evidence type="ECO:0000256" key="1">
    <source>
        <dbReference type="ARBA" id="ARBA00005854"/>
    </source>
</evidence>
<dbReference type="AlphaFoldDB" id="A0AAE8N8Z9"/>
<evidence type="ECO:0000259" key="5">
    <source>
        <dbReference type="Pfam" id="PF00389"/>
    </source>
</evidence>
<reference evidence="7" key="1">
    <citation type="submission" date="2018-03" db="EMBL/GenBank/DDBJ databases">
        <authorList>
            <person name="Guldener U."/>
        </authorList>
    </citation>
    <scope>NUCLEOTIDE SEQUENCE</scope>
</reference>
<dbReference type="CDD" id="cd12168">
    <property type="entry name" value="Mand_dh_like"/>
    <property type="match status" value="1"/>
</dbReference>
<proteinExistence type="inferred from homology"/>
<dbReference type="GO" id="GO:0030267">
    <property type="term" value="F:glyoxylate reductase (NADPH) activity"/>
    <property type="evidence" value="ECO:0007669"/>
    <property type="project" value="TreeGrafter"/>
</dbReference>
<dbReference type="FunFam" id="3.40.50.720:FF:000203">
    <property type="entry name" value="D-3-phosphoglycerate dehydrogenase (SerA)"/>
    <property type="match status" value="1"/>
</dbReference>
<comment type="caution">
    <text evidence="7">The sequence shown here is derived from an EMBL/GenBank/DDBJ whole genome shotgun (WGS) entry which is preliminary data.</text>
</comment>
<keyword evidence="3" id="KW-0520">NAD</keyword>
<dbReference type="InterPro" id="IPR006140">
    <property type="entry name" value="D-isomer_DH_NAD-bd"/>
</dbReference>
<dbReference type="GO" id="GO:0005829">
    <property type="term" value="C:cytosol"/>
    <property type="evidence" value="ECO:0007669"/>
    <property type="project" value="TreeGrafter"/>
</dbReference>
<protein>
    <submittedName>
        <fullName evidence="7">Related to D-mandelate dehydrogenase</fullName>
    </submittedName>
</protein>
<organism evidence="7 8">
    <name type="scientific">Cephalotrichum gorgonifer</name>
    <dbReference type="NCBI Taxonomy" id="2041049"/>
    <lineage>
        <taxon>Eukaryota</taxon>
        <taxon>Fungi</taxon>
        <taxon>Dikarya</taxon>
        <taxon>Ascomycota</taxon>
        <taxon>Pezizomycotina</taxon>
        <taxon>Sordariomycetes</taxon>
        <taxon>Hypocreomycetidae</taxon>
        <taxon>Microascales</taxon>
        <taxon>Microascaceae</taxon>
        <taxon>Cephalotrichum</taxon>
    </lineage>
</organism>
<dbReference type="PANTHER" id="PTHR10996:SF281">
    <property type="entry name" value="D-ISOMER SPECIFIC 2-HYDROXYACID DEHYDROGENASE NAD-BINDING DOMAIN-CONTAINING PROTEIN-RELATED"/>
    <property type="match status" value="1"/>
</dbReference>
<dbReference type="Pfam" id="PF02826">
    <property type="entry name" value="2-Hacid_dh_C"/>
    <property type="match status" value="1"/>
</dbReference>
<keyword evidence="8" id="KW-1185">Reference proteome</keyword>
<dbReference type="PANTHER" id="PTHR10996">
    <property type="entry name" value="2-HYDROXYACID DEHYDROGENASE-RELATED"/>
    <property type="match status" value="1"/>
</dbReference>
<evidence type="ECO:0000313" key="7">
    <source>
        <dbReference type="EMBL" id="SPO07718.1"/>
    </source>
</evidence>
<sequence>MTNKPTILYVGRPIVFAHEAWARFERRFNILTYDCQSRSEVIQAFSEGGKYSKIDGIIRPNFSTNVLPPLDKELIGYLPSSCKIVSYCNHGYDGEDTLELERRGIWFCNGAGGATESTADVGLFLILATFRFTTFMELTLREKQTADWFNVEDACKESHEPGGKVLGIVGLGEIGAAVARRARAIGMEIHHFSRVKKPALEESLGNSVYHATIESLLEVSDCVLLACPHTPETHHILNMSTLKLMKRGSRVVNIARGKCIDEEALVEALEEGHISSAGLDVFHDEPVVNPRLLSNRRVTLLPHIAGNTLEADKKFEELAMENIEIFFLGDGKLLTPVNNVLA</sequence>
<dbReference type="SUPFAM" id="SSF51735">
    <property type="entry name" value="NAD(P)-binding Rossmann-fold domains"/>
    <property type="match status" value="1"/>
</dbReference>
<feature type="domain" description="D-isomer specific 2-hydroxyacid dehydrogenase catalytic" evidence="5">
    <location>
        <begin position="63"/>
        <end position="337"/>
    </location>
</feature>
<dbReference type="EMBL" id="ONZQ02000024">
    <property type="protein sequence ID" value="SPO07718.1"/>
    <property type="molecule type" value="Genomic_DNA"/>
</dbReference>
<dbReference type="Pfam" id="PF00389">
    <property type="entry name" value="2-Hacid_dh"/>
    <property type="match status" value="1"/>
</dbReference>
<feature type="domain" description="D-isomer specific 2-hydroxyacid dehydrogenase NAD-binding" evidence="6">
    <location>
        <begin position="125"/>
        <end position="305"/>
    </location>
</feature>
<comment type="similarity">
    <text evidence="1 4">Belongs to the D-isomer specific 2-hydroxyacid dehydrogenase family.</text>
</comment>
<evidence type="ECO:0000259" key="6">
    <source>
        <dbReference type="Pfam" id="PF02826"/>
    </source>
</evidence>
<keyword evidence="2 4" id="KW-0560">Oxidoreductase</keyword>
<evidence type="ECO:0000256" key="3">
    <source>
        <dbReference type="ARBA" id="ARBA00023027"/>
    </source>
</evidence>
<dbReference type="GO" id="GO:0051287">
    <property type="term" value="F:NAD binding"/>
    <property type="evidence" value="ECO:0007669"/>
    <property type="project" value="InterPro"/>
</dbReference>
<dbReference type="Proteomes" id="UP001187682">
    <property type="component" value="Unassembled WGS sequence"/>
</dbReference>
<name>A0AAE8N8Z9_9PEZI</name>
<gene>
    <name evidence="7" type="ORF">DNG_10413</name>
</gene>
<dbReference type="Gene3D" id="3.40.50.720">
    <property type="entry name" value="NAD(P)-binding Rossmann-like Domain"/>
    <property type="match status" value="2"/>
</dbReference>
<evidence type="ECO:0000313" key="8">
    <source>
        <dbReference type="Proteomes" id="UP001187682"/>
    </source>
</evidence>
<dbReference type="SUPFAM" id="SSF52283">
    <property type="entry name" value="Formate/glycerate dehydrogenase catalytic domain-like"/>
    <property type="match status" value="1"/>
</dbReference>